<dbReference type="HOGENOM" id="CLU_1263688_0_0_1"/>
<dbReference type="InParanoid" id="A0D7S3"/>
<name>A0D7S3_PARTE</name>
<evidence type="ECO:0000313" key="1">
    <source>
        <dbReference type="EMBL" id="CAK79090.1"/>
    </source>
</evidence>
<accession>A0D7S3</accession>
<sequence length="219" mass="26129">MLQVVGQKQARIKIIREKFVNAISKVRYYVQKSQKFKNISVDDPDYRIIHSLINSRVVNSTWSKQISKKFGRKLLSNFVKVCDDEENIKSFILKSKQESIDRIMRKKLVHIIRNITKVQKKEKIDINKIDLFYGRFHQQIYEEIKNEKLEERKKQKQKLESIKQESKIRTQILAMNSNFRQLEKLQTSLSMAIFEINQNEFEIDGLISELKQQLLLVKI</sequence>
<evidence type="ECO:0000313" key="2">
    <source>
        <dbReference type="Proteomes" id="UP000000600"/>
    </source>
</evidence>
<dbReference type="PANTHER" id="PTHR47823:SF9">
    <property type="entry name" value="CHROMOSOME UNDETERMINED SCAFFOLD_10, WHOLE GENOME SHOTGUN SEQUENCE"/>
    <property type="match status" value="1"/>
</dbReference>
<dbReference type="AlphaFoldDB" id="A0D7S3"/>
<dbReference type="KEGG" id="ptm:GSPATT00014057001"/>
<dbReference type="EMBL" id="CT868319">
    <property type="protein sequence ID" value="CAK79090.1"/>
    <property type="molecule type" value="Genomic_DNA"/>
</dbReference>
<dbReference type="PANTHER" id="PTHR47823">
    <property type="entry name" value="ION_TRANS DOMAIN-CONTAINING PROTEIN"/>
    <property type="match status" value="1"/>
</dbReference>
<dbReference type="RefSeq" id="XP_001446487.1">
    <property type="nucleotide sequence ID" value="XM_001446450.1"/>
</dbReference>
<organism evidence="1 2">
    <name type="scientific">Paramecium tetraurelia</name>
    <dbReference type="NCBI Taxonomy" id="5888"/>
    <lineage>
        <taxon>Eukaryota</taxon>
        <taxon>Sar</taxon>
        <taxon>Alveolata</taxon>
        <taxon>Ciliophora</taxon>
        <taxon>Intramacronucleata</taxon>
        <taxon>Oligohymenophorea</taxon>
        <taxon>Peniculida</taxon>
        <taxon>Parameciidae</taxon>
        <taxon>Paramecium</taxon>
    </lineage>
</organism>
<protein>
    <submittedName>
        <fullName evidence="1">Uncharacterized protein</fullName>
    </submittedName>
</protein>
<gene>
    <name evidence="1" type="ORF">GSPATT00014057001</name>
</gene>
<keyword evidence="2" id="KW-1185">Reference proteome</keyword>
<proteinExistence type="predicted"/>
<reference evidence="1 2" key="1">
    <citation type="journal article" date="2006" name="Nature">
        <title>Global trends of whole-genome duplications revealed by the ciliate Paramecium tetraurelia.</title>
        <authorList>
            <consortium name="Genoscope"/>
            <person name="Aury J.-M."/>
            <person name="Jaillon O."/>
            <person name="Duret L."/>
            <person name="Noel B."/>
            <person name="Jubin C."/>
            <person name="Porcel B.M."/>
            <person name="Segurens B."/>
            <person name="Daubin V."/>
            <person name="Anthouard V."/>
            <person name="Aiach N."/>
            <person name="Arnaiz O."/>
            <person name="Billaut A."/>
            <person name="Beisson J."/>
            <person name="Blanc I."/>
            <person name="Bouhouche K."/>
            <person name="Camara F."/>
            <person name="Duharcourt S."/>
            <person name="Guigo R."/>
            <person name="Gogendeau D."/>
            <person name="Katinka M."/>
            <person name="Keller A.-M."/>
            <person name="Kissmehl R."/>
            <person name="Klotz C."/>
            <person name="Koll F."/>
            <person name="Le Moue A."/>
            <person name="Lepere C."/>
            <person name="Malinsky S."/>
            <person name="Nowacki M."/>
            <person name="Nowak J.K."/>
            <person name="Plattner H."/>
            <person name="Poulain J."/>
            <person name="Ruiz F."/>
            <person name="Serrano V."/>
            <person name="Zagulski M."/>
            <person name="Dessen P."/>
            <person name="Betermier M."/>
            <person name="Weissenbach J."/>
            <person name="Scarpelli C."/>
            <person name="Schachter V."/>
            <person name="Sperling L."/>
            <person name="Meyer E."/>
            <person name="Cohen J."/>
            <person name="Wincker P."/>
        </authorList>
    </citation>
    <scope>NUCLEOTIDE SEQUENCE [LARGE SCALE GENOMIC DNA]</scope>
    <source>
        <strain evidence="1 2">Stock d4-2</strain>
    </source>
</reference>
<dbReference type="GeneID" id="5032272"/>
<dbReference type="Proteomes" id="UP000000600">
    <property type="component" value="Unassembled WGS sequence"/>
</dbReference>